<keyword evidence="1" id="KW-0472">Membrane</keyword>
<dbReference type="SUPFAM" id="SSF56672">
    <property type="entry name" value="DNA/RNA polymerases"/>
    <property type="match status" value="1"/>
</dbReference>
<accession>A0A371IGH8</accession>
<dbReference type="OrthoDB" id="1002013at2759"/>
<dbReference type="InterPro" id="IPR043128">
    <property type="entry name" value="Rev_trsase/Diguanyl_cyclase"/>
</dbReference>
<keyword evidence="1" id="KW-0812">Transmembrane</keyword>
<feature type="transmembrane region" description="Helical" evidence="1">
    <location>
        <begin position="20"/>
        <end position="41"/>
    </location>
</feature>
<organism evidence="2 3">
    <name type="scientific">Mucuna pruriens</name>
    <name type="common">Velvet bean</name>
    <name type="synonym">Dolichos pruriens</name>
    <dbReference type="NCBI Taxonomy" id="157652"/>
    <lineage>
        <taxon>Eukaryota</taxon>
        <taxon>Viridiplantae</taxon>
        <taxon>Streptophyta</taxon>
        <taxon>Embryophyta</taxon>
        <taxon>Tracheophyta</taxon>
        <taxon>Spermatophyta</taxon>
        <taxon>Magnoliopsida</taxon>
        <taxon>eudicotyledons</taxon>
        <taxon>Gunneridae</taxon>
        <taxon>Pentapetalae</taxon>
        <taxon>rosids</taxon>
        <taxon>fabids</taxon>
        <taxon>Fabales</taxon>
        <taxon>Fabaceae</taxon>
        <taxon>Papilionoideae</taxon>
        <taxon>50 kb inversion clade</taxon>
        <taxon>NPAAA clade</taxon>
        <taxon>indigoferoid/millettioid clade</taxon>
        <taxon>Phaseoleae</taxon>
        <taxon>Mucuna</taxon>
    </lineage>
</organism>
<keyword evidence="3" id="KW-1185">Reference proteome</keyword>
<dbReference type="EMBL" id="QJKJ01000124">
    <property type="protein sequence ID" value="RDY14151.1"/>
    <property type="molecule type" value="Genomic_DNA"/>
</dbReference>
<name>A0A371IGH8_MUCPR</name>
<evidence type="ECO:0000313" key="3">
    <source>
        <dbReference type="Proteomes" id="UP000257109"/>
    </source>
</evidence>
<dbReference type="Proteomes" id="UP000257109">
    <property type="component" value="Unassembled WGS sequence"/>
</dbReference>
<evidence type="ECO:0000256" key="1">
    <source>
        <dbReference type="SAM" id="Phobius"/>
    </source>
</evidence>
<sequence length="98" mass="10532">MLFGLTNALSIFMRLMNDVLTSLIGWCVVIYLDDILVYFVCVDDNMKCVSPISPSPVQIPHSSSQSISTLGSLMAIAKGSSIATPRNYTIATSSVGKD</sequence>
<keyword evidence="1" id="KW-1133">Transmembrane helix</keyword>
<feature type="non-terminal residue" evidence="2">
    <location>
        <position position="1"/>
    </location>
</feature>
<protein>
    <recommendedName>
        <fullName evidence="4">Reverse transcriptase domain-containing protein</fullName>
    </recommendedName>
</protein>
<gene>
    <name evidence="2" type="ORF">CR513_00817</name>
</gene>
<dbReference type="InterPro" id="IPR043502">
    <property type="entry name" value="DNA/RNA_pol_sf"/>
</dbReference>
<comment type="caution">
    <text evidence="2">The sequence shown here is derived from an EMBL/GenBank/DDBJ whole genome shotgun (WGS) entry which is preliminary data.</text>
</comment>
<evidence type="ECO:0000313" key="2">
    <source>
        <dbReference type="EMBL" id="RDY14151.1"/>
    </source>
</evidence>
<reference evidence="2" key="1">
    <citation type="submission" date="2018-05" db="EMBL/GenBank/DDBJ databases">
        <title>Draft genome of Mucuna pruriens seed.</title>
        <authorList>
            <person name="Nnadi N.E."/>
            <person name="Vos R."/>
            <person name="Hasami M.H."/>
            <person name="Devisetty U.K."/>
            <person name="Aguiy J.C."/>
        </authorList>
    </citation>
    <scope>NUCLEOTIDE SEQUENCE [LARGE SCALE GENOMIC DNA]</scope>
    <source>
        <strain evidence="2">JCA_2017</strain>
    </source>
</reference>
<evidence type="ECO:0008006" key="4">
    <source>
        <dbReference type="Google" id="ProtNLM"/>
    </source>
</evidence>
<dbReference type="Gene3D" id="3.30.70.270">
    <property type="match status" value="1"/>
</dbReference>
<dbReference type="AlphaFoldDB" id="A0A371IGH8"/>
<proteinExistence type="predicted"/>